<dbReference type="Pfam" id="PF04203">
    <property type="entry name" value="Sortase"/>
    <property type="match status" value="1"/>
</dbReference>
<dbReference type="NCBIfam" id="NF033748">
    <property type="entry name" value="class_F_sortase"/>
    <property type="match status" value="1"/>
</dbReference>
<keyword evidence="1" id="KW-0378">Hydrolase</keyword>
<keyword evidence="3" id="KW-1185">Reference proteome</keyword>
<dbReference type="SUPFAM" id="SSF63817">
    <property type="entry name" value="Sortase"/>
    <property type="match status" value="1"/>
</dbReference>
<evidence type="ECO:0000313" key="3">
    <source>
        <dbReference type="Proteomes" id="UP000199651"/>
    </source>
</evidence>
<proteinExistence type="predicted"/>
<dbReference type="Proteomes" id="UP000199651">
    <property type="component" value="Unassembled WGS sequence"/>
</dbReference>
<organism evidence="2 3">
    <name type="scientific">Actinokineospora alba</name>
    <dbReference type="NCBI Taxonomy" id="504798"/>
    <lineage>
        <taxon>Bacteria</taxon>
        <taxon>Bacillati</taxon>
        <taxon>Actinomycetota</taxon>
        <taxon>Actinomycetes</taxon>
        <taxon>Pseudonocardiales</taxon>
        <taxon>Pseudonocardiaceae</taxon>
        <taxon>Actinokineospora</taxon>
    </lineage>
</organism>
<dbReference type="RefSeq" id="WP_324187087.1">
    <property type="nucleotide sequence ID" value="NZ_FNDV01000009.1"/>
</dbReference>
<dbReference type="AlphaFoldDB" id="A0A1H0LRV9"/>
<gene>
    <name evidence="2" type="ORF">SAMN05192558_104258</name>
</gene>
<dbReference type="InterPro" id="IPR023365">
    <property type="entry name" value="Sortase_dom-sf"/>
</dbReference>
<evidence type="ECO:0000256" key="1">
    <source>
        <dbReference type="ARBA" id="ARBA00022801"/>
    </source>
</evidence>
<dbReference type="STRING" id="504798.SAMN05421871_10939"/>
<protein>
    <submittedName>
        <fullName evidence="2">Sortase family protein</fullName>
    </submittedName>
</protein>
<sequence length="163" mass="17944">MSAPPGQVAHAGMTRSDPVWIKVPSIEADSSLVQTGLNQDRTIEVPPVDQPMQASWYKFSPTPGETGPAIILGHVDGNQRKGVFWRLHEVKPGAEVLIGRQDGSVAEFVVDAVKRVSKKEFPTDEVYGDTPNAQVRLITCGGEFDKAARRYLDNWIVYGTLKR</sequence>
<accession>A0A1H0LRV9</accession>
<dbReference type="InterPro" id="IPR042001">
    <property type="entry name" value="Sortase_F"/>
</dbReference>
<dbReference type="GO" id="GO:0016787">
    <property type="term" value="F:hydrolase activity"/>
    <property type="evidence" value="ECO:0007669"/>
    <property type="project" value="UniProtKB-KW"/>
</dbReference>
<dbReference type="CDD" id="cd05829">
    <property type="entry name" value="Sortase_F"/>
    <property type="match status" value="1"/>
</dbReference>
<dbReference type="Gene3D" id="2.40.260.10">
    <property type="entry name" value="Sortase"/>
    <property type="match status" value="1"/>
</dbReference>
<dbReference type="InterPro" id="IPR005754">
    <property type="entry name" value="Sortase"/>
</dbReference>
<reference evidence="3" key="1">
    <citation type="submission" date="2016-10" db="EMBL/GenBank/DDBJ databases">
        <authorList>
            <person name="Varghese N."/>
            <person name="Submissions S."/>
        </authorList>
    </citation>
    <scope>NUCLEOTIDE SEQUENCE [LARGE SCALE GENOMIC DNA]</scope>
    <source>
        <strain evidence="3">IBRC-M 10655</strain>
    </source>
</reference>
<dbReference type="EMBL" id="FNJB01000004">
    <property type="protein sequence ID" value="SDO70917.1"/>
    <property type="molecule type" value="Genomic_DNA"/>
</dbReference>
<evidence type="ECO:0000313" key="2">
    <source>
        <dbReference type="EMBL" id="SDO70917.1"/>
    </source>
</evidence>
<name>A0A1H0LRV9_9PSEU</name>